<dbReference type="RefSeq" id="WP_377406044.1">
    <property type="nucleotide sequence ID" value="NZ_JBHTFQ010000010.1"/>
</dbReference>
<reference evidence="3" key="1">
    <citation type="journal article" date="2019" name="Int. J. Syst. Evol. Microbiol.">
        <title>The Global Catalogue of Microorganisms (GCM) 10K type strain sequencing project: providing services to taxonomists for standard genome sequencing and annotation.</title>
        <authorList>
            <consortium name="The Broad Institute Genomics Platform"/>
            <consortium name="The Broad Institute Genome Sequencing Center for Infectious Disease"/>
            <person name="Wu L."/>
            <person name="Ma J."/>
        </authorList>
    </citation>
    <scope>NUCLEOTIDE SEQUENCE [LARGE SCALE GENOMIC DNA]</scope>
    <source>
        <strain evidence="3">CGMCC 1.12750</strain>
    </source>
</reference>
<dbReference type="Pfam" id="PF09037">
    <property type="entry name" value="Sulphotransf"/>
    <property type="match status" value="1"/>
</dbReference>
<dbReference type="SUPFAM" id="SSF52540">
    <property type="entry name" value="P-loop containing nucleoside triphosphate hydrolases"/>
    <property type="match status" value="1"/>
</dbReference>
<dbReference type="EMBL" id="JBHTFQ010000010">
    <property type="protein sequence ID" value="MFC7705785.1"/>
    <property type="molecule type" value="Genomic_DNA"/>
</dbReference>
<proteinExistence type="predicted"/>
<dbReference type="InterPro" id="IPR027417">
    <property type="entry name" value="P-loop_NTPase"/>
</dbReference>
<dbReference type="InterPro" id="IPR024628">
    <property type="entry name" value="Sulfotransferase_Stf0_dom"/>
</dbReference>
<sequence length="271" mass="30528">MTARFFHDVTVDENRKAQLMRQPAATRTYVIHFTPRSGSSWLTEVISRTGQLSAANEAFNPNFIPRIAQALGAATMEDYIALLLRRFNTGGIYGVEITAHQMNAVFGSYEGFHRFFPDVTSFWLTRKDIVAQAVSLAKMVTTSVAHTPGLDAQRLQEAERGFDYDAKLIKQWLLHILVAEEACEDWFEAYDLAPRRLCYEQITTQGPGPTLDEITGHLGLPPLNHPPGALSHAKLGTQKNAEFAERFRREHPSFLSEVAARRQRTLSRLPD</sequence>
<name>A0ABW2UNU7_9RHOB</name>
<gene>
    <name evidence="2" type="ORF">ACFQXB_16505</name>
</gene>
<evidence type="ECO:0000313" key="2">
    <source>
        <dbReference type="EMBL" id="MFC7705785.1"/>
    </source>
</evidence>
<dbReference type="Gene3D" id="3.40.50.300">
    <property type="entry name" value="P-loop containing nucleotide triphosphate hydrolases"/>
    <property type="match status" value="1"/>
</dbReference>
<feature type="domain" description="Sulphotransferase Stf0" evidence="1">
    <location>
        <begin position="118"/>
        <end position="250"/>
    </location>
</feature>
<evidence type="ECO:0000259" key="1">
    <source>
        <dbReference type="Pfam" id="PF09037"/>
    </source>
</evidence>
<protein>
    <submittedName>
        <fullName evidence="2">Stf0 family sulfotransferase</fullName>
    </submittedName>
</protein>
<organism evidence="2 3">
    <name type="scientific">Plastorhodobacter daqingensis</name>
    <dbReference type="NCBI Taxonomy" id="1387281"/>
    <lineage>
        <taxon>Bacteria</taxon>
        <taxon>Pseudomonadati</taxon>
        <taxon>Pseudomonadota</taxon>
        <taxon>Alphaproteobacteria</taxon>
        <taxon>Rhodobacterales</taxon>
        <taxon>Paracoccaceae</taxon>
        <taxon>Plastorhodobacter</taxon>
    </lineage>
</organism>
<evidence type="ECO:0000313" key="3">
    <source>
        <dbReference type="Proteomes" id="UP001596516"/>
    </source>
</evidence>
<comment type="caution">
    <text evidence="2">The sequence shown here is derived from an EMBL/GenBank/DDBJ whole genome shotgun (WGS) entry which is preliminary data.</text>
</comment>
<accession>A0ABW2UNU7</accession>
<dbReference type="Proteomes" id="UP001596516">
    <property type="component" value="Unassembled WGS sequence"/>
</dbReference>
<keyword evidence="3" id="KW-1185">Reference proteome</keyword>